<dbReference type="AlphaFoldDB" id="A0A8S4Q1K3"/>
<dbReference type="Proteomes" id="UP000749559">
    <property type="component" value="Unassembled WGS sequence"/>
</dbReference>
<comment type="caution">
    <text evidence="1">The sequence shown here is derived from an EMBL/GenBank/DDBJ whole genome shotgun (WGS) entry which is preliminary data.</text>
</comment>
<reference evidence="1" key="1">
    <citation type="submission" date="2022-03" db="EMBL/GenBank/DDBJ databases">
        <authorList>
            <person name="Martin C."/>
        </authorList>
    </citation>
    <scope>NUCLEOTIDE SEQUENCE</scope>
</reference>
<gene>
    <name evidence="1" type="ORF">OFUS_LOCUS21847</name>
</gene>
<evidence type="ECO:0000313" key="2">
    <source>
        <dbReference type="Proteomes" id="UP000749559"/>
    </source>
</evidence>
<protein>
    <submittedName>
        <fullName evidence="1">Uncharacterized protein</fullName>
    </submittedName>
</protein>
<proteinExistence type="predicted"/>
<organism evidence="1 2">
    <name type="scientific">Owenia fusiformis</name>
    <name type="common">Polychaete worm</name>
    <dbReference type="NCBI Taxonomy" id="6347"/>
    <lineage>
        <taxon>Eukaryota</taxon>
        <taxon>Metazoa</taxon>
        <taxon>Spiralia</taxon>
        <taxon>Lophotrochozoa</taxon>
        <taxon>Annelida</taxon>
        <taxon>Polychaeta</taxon>
        <taxon>Sedentaria</taxon>
        <taxon>Canalipalpata</taxon>
        <taxon>Sabellida</taxon>
        <taxon>Oweniida</taxon>
        <taxon>Oweniidae</taxon>
        <taxon>Owenia</taxon>
    </lineage>
</organism>
<accession>A0A8S4Q1K3</accession>
<sequence length="152" mass="17539">VLHFNITKSKTGAFCWTRSMCKIGYIEILVLVLSSSLIPTSHGRIGYNRNCVVNSTTHVEKYERIFVFVGEYKVFITQRQPWPDTYIEFHKLAGRTTRSQVIREGRKALDYFKIRYGIDVSHLITDGQIYNGVAVPFGDFTFIMTTVNFREG</sequence>
<evidence type="ECO:0000313" key="1">
    <source>
        <dbReference type="EMBL" id="CAH1797587.1"/>
    </source>
</evidence>
<keyword evidence="2" id="KW-1185">Reference proteome</keyword>
<dbReference type="EMBL" id="CAIIXF020000010">
    <property type="protein sequence ID" value="CAH1797587.1"/>
    <property type="molecule type" value="Genomic_DNA"/>
</dbReference>
<feature type="non-terminal residue" evidence="1">
    <location>
        <position position="1"/>
    </location>
</feature>
<name>A0A8S4Q1K3_OWEFU</name>
<feature type="non-terminal residue" evidence="1">
    <location>
        <position position="152"/>
    </location>
</feature>